<dbReference type="Proteomes" id="UP000011666">
    <property type="component" value="Unassembled WGS sequence"/>
</dbReference>
<keyword evidence="3 8" id="KW-0808">Transferase</keyword>
<evidence type="ECO:0000313" key="8">
    <source>
        <dbReference type="EMBL" id="GAC66265.1"/>
    </source>
</evidence>
<dbReference type="GO" id="GO:0016757">
    <property type="term" value="F:glycosyltransferase activity"/>
    <property type="evidence" value="ECO:0007669"/>
    <property type="project" value="UniProtKB-KW"/>
</dbReference>
<dbReference type="AlphaFoldDB" id="M0QCH7"/>
<evidence type="ECO:0000256" key="6">
    <source>
        <dbReference type="ARBA" id="ARBA00023136"/>
    </source>
</evidence>
<dbReference type="RefSeq" id="WP_007616299.1">
    <property type="nucleotide sequence ID" value="NZ_BANX01000001.1"/>
</dbReference>
<organism evidence="8 9">
    <name type="scientific">Gordonia soli NBRC 108243</name>
    <dbReference type="NCBI Taxonomy" id="1223545"/>
    <lineage>
        <taxon>Bacteria</taxon>
        <taxon>Bacillati</taxon>
        <taxon>Actinomycetota</taxon>
        <taxon>Actinomycetes</taxon>
        <taxon>Mycobacteriales</taxon>
        <taxon>Gordoniaceae</taxon>
        <taxon>Gordonia</taxon>
    </lineage>
</organism>
<dbReference type="GO" id="GO:0016020">
    <property type="term" value="C:membrane"/>
    <property type="evidence" value="ECO:0007669"/>
    <property type="project" value="UniProtKB-SubCell"/>
</dbReference>
<evidence type="ECO:0000256" key="5">
    <source>
        <dbReference type="ARBA" id="ARBA00022989"/>
    </source>
</evidence>
<evidence type="ECO:0000256" key="1">
    <source>
        <dbReference type="ARBA" id="ARBA00004141"/>
    </source>
</evidence>
<protein>
    <submittedName>
        <fullName evidence="8">Putative glycosyltransferase</fullName>
    </submittedName>
</protein>
<feature type="transmembrane region" description="Helical" evidence="7">
    <location>
        <begin position="54"/>
        <end position="87"/>
    </location>
</feature>
<feature type="transmembrane region" description="Helical" evidence="7">
    <location>
        <begin position="414"/>
        <end position="435"/>
    </location>
</feature>
<evidence type="ECO:0000313" key="9">
    <source>
        <dbReference type="Proteomes" id="UP000011666"/>
    </source>
</evidence>
<evidence type="ECO:0000256" key="4">
    <source>
        <dbReference type="ARBA" id="ARBA00022692"/>
    </source>
</evidence>
<keyword evidence="6 7" id="KW-0472">Membrane</keyword>
<sequence>MTGEPSRKPTEPDADLASVEFKRAALEESVNGIRLKTPLLSAAVPFVRWQKAAFALIAATIVVGFALAPVATATVMVGLATFTYIATMLDRLVIFRRGLAGGAIHISDEQARAVPDDDLPPYTVLVPAYDEPEVVGDLVAAMESLEYPRAKLQIMLLLEEDDEVTIDAASGVDRGGLVTVILVPPADPRTKPKACNYGMHFATGEFVTIYDAEDIPDPLQLRRAVAAFAELDDTVACVQSRLDFHNSTDNILTAWFTADYGIWFGFLLPGLMASRSPIPLGGTSNHLRRAVLDDIGTWDPFNVTEDADLGVRIAASGYRTAVIDSVTLEEANIDAINWIRQRSRWYKGYFQTWLVHMRRPLALFRTLGPVGFFRFTTLFAGTPLIACANMLFWLLMITWILGQPSIIVEIFPPATYYPALVSLLIGNTATVYMNIVALREDDRSDLFWPALLVPAYWVLMSIAALKGMWQMLRNPSYWEKTFHGIGSSSRTTEQNPEVGPP</sequence>
<comment type="caution">
    <text evidence="8">The sequence shown here is derived from an EMBL/GenBank/DDBJ whole genome shotgun (WGS) entry which is preliminary data.</text>
</comment>
<dbReference type="InterPro" id="IPR050321">
    <property type="entry name" value="Glycosyltr_2/OpgH_subfam"/>
</dbReference>
<dbReference type="EMBL" id="BANX01000001">
    <property type="protein sequence ID" value="GAC66265.1"/>
    <property type="molecule type" value="Genomic_DNA"/>
</dbReference>
<dbReference type="Pfam" id="PF13641">
    <property type="entry name" value="Glyco_tranf_2_3"/>
    <property type="match status" value="1"/>
</dbReference>
<dbReference type="STRING" id="1223545.GS4_01_00670"/>
<evidence type="ECO:0000256" key="3">
    <source>
        <dbReference type="ARBA" id="ARBA00022679"/>
    </source>
</evidence>
<dbReference type="PANTHER" id="PTHR43867">
    <property type="entry name" value="CELLULOSE SYNTHASE CATALYTIC SUBUNIT A [UDP-FORMING]"/>
    <property type="match status" value="1"/>
</dbReference>
<keyword evidence="4 7" id="KW-0812">Transmembrane</keyword>
<gene>
    <name evidence="8" type="ORF">GS4_01_00670</name>
</gene>
<keyword evidence="2" id="KW-0328">Glycosyltransferase</keyword>
<keyword evidence="5 7" id="KW-1133">Transmembrane helix</keyword>
<dbReference type="SUPFAM" id="SSF53448">
    <property type="entry name" value="Nucleotide-diphospho-sugar transferases"/>
    <property type="match status" value="1"/>
</dbReference>
<reference evidence="8 9" key="1">
    <citation type="submission" date="2013-01" db="EMBL/GenBank/DDBJ databases">
        <title>Whole genome shotgun sequence of Gordonia soli NBRC 108243.</title>
        <authorList>
            <person name="Isaki-Nakamura S."/>
            <person name="Hosoyama A."/>
            <person name="Tsuchikane K."/>
            <person name="Ando Y."/>
            <person name="Baba S."/>
            <person name="Ohji S."/>
            <person name="Hamada M."/>
            <person name="Tamura T."/>
            <person name="Yamazoe A."/>
            <person name="Yamazaki S."/>
            <person name="Fujita N."/>
        </authorList>
    </citation>
    <scope>NUCLEOTIDE SEQUENCE [LARGE SCALE GENOMIC DNA]</scope>
    <source>
        <strain evidence="8 9">NBRC 108243</strain>
    </source>
</reference>
<comment type="subcellular location">
    <subcellularLocation>
        <location evidence="1">Membrane</location>
        <topology evidence="1">Multi-pass membrane protein</topology>
    </subcellularLocation>
</comment>
<proteinExistence type="predicted"/>
<dbReference type="eggNOG" id="COG1215">
    <property type="taxonomic scope" value="Bacteria"/>
</dbReference>
<evidence type="ECO:0000256" key="2">
    <source>
        <dbReference type="ARBA" id="ARBA00022676"/>
    </source>
</evidence>
<name>M0QCH7_9ACTN</name>
<dbReference type="CDD" id="cd06427">
    <property type="entry name" value="CESA_like_2"/>
    <property type="match status" value="1"/>
</dbReference>
<feature type="transmembrane region" description="Helical" evidence="7">
    <location>
        <begin position="378"/>
        <end position="402"/>
    </location>
</feature>
<keyword evidence="9" id="KW-1185">Reference proteome</keyword>
<evidence type="ECO:0000256" key="7">
    <source>
        <dbReference type="SAM" id="Phobius"/>
    </source>
</evidence>
<dbReference type="OrthoDB" id="7431422at2"/>
<dbReference type="InterPro" id="IPR029044">
    <property type="entry name" value="Nucleotide-diphossugar_trans"/>
</dbReference>
<dbReference type="Gene3D" id="3.90.550.10">
    <property type="entry name" value="Spore Coat Polysaccharide Biosynthesis Protein SpsA, Chain A"/>
    <property type="match status" value="1"/>
</dbReference>
<feature type="transmembrane region" description="Helical" evidence="7">
    <location>
        <begin position="447"/>
        <end position="465"/>
    </location>
</feature>
<dbReference type="PANTHER" id="PTHR43867:SF2">
    <property type="entry name" value="CELLULOSE SYNTHASE CATALYTIC SUBUNIT A [UDP-FORMING]"/>
    <property type="match status" value="1"/>
</dbReference>
<accession>M0QCH7</accession>